<dbReference type="Gene3D" id="1.10.10.10">
    <property type="entry name" value="Winged helix-like DNA-binding domain superfamily/Winged helix DNA-binding domain"/>
    <property type="match status" value="1"/>
</dbReference>
<evidence type="ECO:0000256" key="1">
    <source>
        <dbReference type="ARBA" id="ARBA00023015"/>
    </source>
</evidence>
<dbReference type="PROSITE" id="PS50987">
    <property type="entry name" value="HTH_ARSR_2"/>
    <property type="match status" value="1"/>
</dbReference>
<reference evidence="5 6" key="1">
    <citation type="submission" date="2020-08" db="EMBL/GenBank/DDBJ databases">
        <title>Genome sequence of Nocardioides mesophilus KACC 16243T.</title>
        <authorList>
            <person name="Hyun D.-W."/>
            <person name="Bae J.-W."/>
        </authorList>
    </citation>
    <scope>NUCLEOTIDE SEQUENCE [LARGE SCALE GENOMIC DNA]</scope>
    <source>
        <strain evidence="5 6">KACC 16243</strain>
    </source>
</reference>
<sequence length="191" mass="21329">MELNRITPDPSALKALSHPVRLRILGLLRAEGPSTATALAQRLGMNSGATSYHLRQLHQHGFVAEDTERGNARDRWWRAAHQATQTAAEDSPESREAIDAFQQAVAIVHTEALQRAVEEAPTRPARWRRASTLSDWELRLTPERSEQLMRTLTDLVSSWQEDEPGADGAANFALQLHTFPRPGELAPEERS</sequence>
<proteinExistence type="predicted"/>
<dbReference type="InterPro" id="IPR011991">
    <property type="entry name" value="ArsR-like_HTH"/>
</dbReference>
<dbReference type="CDD" id="cd00090">
    <property type="entry name" value="HTH_ARSR"/>
    <property type="match status" value="1"/>
</dbReference>
<keyword evidence="2" id="KW-0238">DNA-binding</keyword>
<dbReference type="PRINTS" id="PR00778">
    <property type="entry name" value="HTHARSR"/>
</dbReference>
<dbReference type="InterPro" id="IPR036390">
    <property type="entry name" value="WH_DNA-bd_sf"/>
</dbReference>
<dbReference type="InterPro" id="IPR051081">
    <property type="entry name" value="HTH_MetalResp_TranReg"/>
</dbReference>
<dbReference type="GO" id="GO:0003677">
    <property type="term" value="F:DNA binding"/>
    <property type="evidence" value="ECO:0007669"/>
    <property type="project" value="UniProtKB-KW"/>
</dbReference>
<dbReference type="EMBL" id="CP060713">
    <property type="protein sequence ID" value="QNN51197.1"/>
    <property type="molecule type" value="Genomic_DNA"/>
</dbReference>
<evidence type="ECO:0000256" key="2">
    <source>
        <dbReference type="ARBA" id="ARBA00023125"/>
    </source>
</evidence>
<organism evidence="5 6">
    <name type="scientific">Nocardioides mesophilus</name>
    <dbReference type="NCBI Taxonomy" id="433659"/>
    <lineage>
        <taxon>Bacteria</taxon>
        <taxon>Bacillati</taxon>
        <taxon>Actinomycetota</taxon>
        <taxon>Actinomycetes</taxon>
        <taxon>Propionibacteriales</taxon>
        <taxon>Nocardioidaceae</taxon>
        <taxon>Nocardioides</taxon>
    </lineage>
</organism>
<keyword evidence="3" id="KW-0804">Transcription</keyword>
<evidence type="ECO:0000259" key="4">
    <source>
        <dbReference type="PROSITE" id="PS50987"/>
    </source>
</evidence>
<dbReference type="GO" id="GO:0003700">
    <property type="term" value="F:DNA-binding transcription factor activity"/>
    <property type="evidence" value="ECO:0007669"/>
    <property type="project" value="InterPro"/>
</dbReference>
<dbReference type="Proteomes" id="UP000515947">
    <property type="component" value="Chromosome"/>
</dbReference>
<evidence type="ECO:0000313" key="6">
    <source>
        <dbReference type="Proteomes" id="UP000515947"/>
    </source>
</evidence>
<dbReference type="PANTHER" id="PTHR33154:SF15">
    <property type="entry name" value="REGULATORY PROTEIN ARSR"/>
    <property type="match status" value="1"/>
</dbReference>
<accession>A0A7G9R6H2</accession>
<dbReference type="InterPro" id="IPR036388">
    <property type="entry name" value="WH-like_DNA-bd_sf"/>
</dbReference>
<evidence type="ECO:0000313" key="5">
    <source>
        <dbReference type="EMBL" id="QNN51197.1"/>
    </source>
</evidence>
<dbReference type="SUPFAM" id="SSF46785">
    <property type="entry name" value="Winged helix' DNA-binding domain"/>
    <property type="match status" value="1"/>
</dbReference>
<dbReference type="InterPro" id="IPR001845">
    <property type="entry name" value="HTH_ArsR_DNA-bd_dom"/>
</dbReference>
<protein>
    <submittedName>
        <fullName evidence="5">Helix-turn-helix transcriptional regulator</fullName>
    </submittedName>
</protein>
<gene>
    <name evidence="5" type="ORF">H9L09_11100</name>
</gene>
<dbReference type="PANTHER" id="PTHR33154">
    <property type="entry name" value="TRANSCRIPTIONAL REGULATOR, ARSR FAMILY"/>
    <property type="match status" value="1"/>
</dbReference>
<dbReference type="RefSeq" id="WP_187577038.1">
    <property type="nucleotide sequence ID" value="NZ_CP060713.1"/>
</dbReference>
<feature type="domain" description="HTH arsR-type" evidence="4">
    <location>
        <begin position="1"/>
        <end position="95"/>
    </location>
</feature>
<dbReference type="SMART" id="SM00418">
    <property type="entry name" value="HTH_ARSR"/>
    <property type="match status" value="1"/>
</dbReference>
<dbReference type="AlphaFoldDB" id="A0A7G9R6H2"/>
<evidence type="ECO:0000256" key="3">
    <source>
        <dbReference type="ARBA" id="ARBA00023163"/>
    </source>
</evidence>
<keyword evidence="1" id="KW-0805">Transcription regulation</keyword>
<name>A0A7G9R6H2_9ACTN</name>
<keyword evidence="6" id="KW-1185">Reference proteome</keyword>
<dbReference type="Pfam" id="PF12840">
    <property type="entry name" value="HTH_20"/>
    <property type="match status" value="1"/>
</dbReference>
<dbReference type="KEGG" id="nmes:H9L09_11100"/>